<dbReference type="SUPFAM" id="SSF52821">
    <property type="entry name" value="Rhodanese/Cell cycle control phosphatase"/>
    <property type="match status" value="1"/>
</dbReference>
<keyword evidence="2" id="KW-0808">Transferase</keyword>
<evidence type="ECO:0000313" key="3">
    <source>
        <dbReference type="Proteomes" id="UP000199387"/>
    </source>
</evidence>
<dbReference type="InterPro" id="IPR050229">
    <property type="entry name" value="GlpE_sulfurtransferase"/>
</dbReference>
<dbReference type="Pfam" id="PF00581">
    <property type="entry name" value="Rhodanese"/>
    <property type="match status" value="1"/>
</dbReference>
<gene>
    <name evidence="2" type="ORF">SAMN04488112_107122</name>
</gene>
<dbReference type="PROSITE" id="PS50206">
    <property type="entry name" value="RHODANESE_3"/>
    <property type="match status" value="1"/>
</dbReference>
<proteinExistence type="predicted"/>
<dbReference type="InterPro" id="IPR001763">
    <property type="entry name" value="Rhodanese-like_dom"/>
</dbReference>
<dbReference type="Proteomes" id="UP000199387">
    <property type="component" value="Unassembled WGS sequence"/>
</dbReference>
<dbReference type="GO" id="GO:0016740">
    <property type="term" value="F:transferase activity"/>
    <property type="evidence" value="ECO:0007669"/>
    <property type="project" value="UniProtKB-KW"/>
</dbReference>
<dbReference type="CDD" id="cd00158">
    <property type="entry name" value="RHOD"/>
    <property type="match status" value="1"/>
</dbReference>
<dbReference type="STRING" id="1236220.SAMN04488112_107122"/>
<dbReference type="OrthoDB" id="9800872at2"/>
<organism evidence="2 3">
    <name type="scientific">Melghirimyces thermohalophilus</name>
    <dbReference type="NCBI Taxonomy" id="1236220"/>
    <lineage>
        <taxon>Bacteria</taxon>
        <taxon>Bacillati</taxon>
        <taxon>Bacillota</taxon>
        <taxon>Bacilli</taxon>
        <taxon>Bacillales</taxon>
        <taxon>Thermoactinomycetaceae</taxon>
        <taxon>Melghirimyces</taxon>
    </lineage>
</organism>
<evidence type="ECO:0000259" key="1">
    <source>
        <dbReference type="PROSITE" id="PS50206"/>
    </source>
</evidence>
<dbReference type="Gene3D" id="3.40.250.10">
    <property type="entry name" value="Rhodanese-like domain"/>
    <property type="match status" value="1"/>
</dbReference>
<dbReference type="EMBL" id="FMZA01000007">
    <property type="protein sequence ID" value="SDC39915.1"/>
    <property type="molecule type" value="Genomic_DNA"/>
</dbReference>
<dbReference type="PANTHER" id="PTHR43031">
    <property type="entry name" value="FAD-DEPENDENT OXIDOREDUCTASE"/>
    <property type="match status" value="1"/>
</dbReference>
<dbReference type="SMART" id="SM00450">
    <property type="entry name" value="RHOD"/>
    <property type="match status" value="1"/>
</dbReference>
<accession>A0A1G6LB07</accession>
<keyword evidence="3" id="KW-1185">Reference proteome</keyword>
<dbReference type="PANTHER" id="PTHR43031:SF17">
    <property type="entry name" value="SULFURTRANSFERASE YTWF-RELATED"/>
    <property type="match status" value="1"/>
</dbReference>
<reference evidence="2 3" key="1">
    <citation type="submission" date="2016-10" db="EMBL/GenBank/DDBJ databases">
        <authorList>
            <person name="de Groot N.N."/>
        </authorList>
    </citation>
    <scope>NUCLEOTIDE SEQUENCE [LARGE SCALE GENOMIC DNA]</scope>
    <source>
        <strain evidence="2 3">DSM 45514</strain>
    </source>
</reference>
<evidence type="ECO:0000313" key="2">
    <source>
        <dbReference type="EMBL" id="SDC39915.1"/>
    </source>
</evidence>
<dbReference type="AlphaFoldDB" id="A0A1G6LB07"/>
<feature type="domain" description="Rhodanese" evidence="1">
    <location>
        <begin position="57"/>
        <end position="138"/>
    </location>
</feature>
<name>A0A1G6LB07_9BACL</name>
<sequence>MYNRAVQTDELQHESHLDFAFPLFVSQITHTGICYGGVDTAKYQKVTSQELFDRMDRREDLILVDVREDGEVRTGKIPGAKHIPLRELPMRLSELDPNREIVFVCAGGNRSKKACQYVADQGFDAVWNLEGGMKKWIGPVE</sequence>
<dbReference type="InterPro" id="IPR036873">
    <property type="entry name" value="Rhodanese-like_dom_sf"/>
</dbReference>
<protein>
    <submittedName>
        <fullName evidence="2">Rhodanese-related sulfurtransferase</fullName>
    </submittedName>
</protein>